<name>A0A0P6YEJ1_9CHLR</name>
<evidence type="ECO:0000313" key="2">
    <source>
        <dbReference type="Proteomes" id="UP000050277"/>
    </source>
</evidence>
<dbReference type="AlphaFoldDB" id="A0A0P6YEJ1"/>
<comment type="caution">
    <text evidence="1">The sequence shown here is derived from an EMBL/GenBank/DDBJ whole genome shotgun (WGS) entry which is preliminary data.</text>
</comment>
<dbReference type="EMBL" id="LGKP01000038">
    <property type="protein sequence ID" value="KPL80496.1"/>
    <property type="molecule type" value="Genomic_DNA"/>
</dbReference>
<dbReference type="Proteomes" id="UP000050277">
    <property type="component" value="Unassembled WGS sequence"/>
</dbReference>
<proteinExistence type="predicted"/>
<gene>
    <name evidence="1" type="ORF">SE18_23845</name>
</gene>
<evidence type="ECO:0000313" key="1">
    <source>
        <dbReference type="EMBL" id="KPL80496.1"/>
    </source>
</evidence>
<keyword evidence="2" id="KW-1185">Reference proteome</keyword>
<dbReference type="OrthoDB" id="7575400at2"/>
<sequence>MRSIRLETSTIDNQTTLSSALDQLMAYPGWYQRECDAWLDLVSYFDSQQSLLPHKIRKAGFEQFIIEIAGAEYFWTKYPKLANLLIKWIAEVNKRAIQRSGQAILRLTLLP</sequence>
<organism evidence="1 2">
    <name type="scientific">Herpetosiphon geysericola</name>
    <dbReference type="NCBI Taxonomy" id="70996"/>
    <lineage>
        <taxon>Bacteria</taxon>
        <taxon>Bacillati</taxon>
        <taxon>Chloroflexota</taxon>
        <taxon>Chloroflexia</taxon>
        <taxon>Herpetosiphonales</taxon>
        <taxon>Herpetosiphonaceae</taxon>
        <taxon>Herpetosiphon</taxon>
    </lineage>
</organism>
<protein>
    <submittedName>
        <fullName evidence="1">Uncharacterized protein</fullName>
    </submittedName>
</protein>
<accession>A0A0P6YEJ1</accession>
<dbReference type="SUPFAM" id="SSF52038">
    <property type="entry name" value="Barstar-related"/>
    <property type="match status" value="1"/>
</dbReference>
<dbReference type="InterPro" id="IPR035905">
    <property type="entry name" value="Barstar-like_sf"/>
</dbReference>
<reference evidence="1 2" key="1">
    <citation type="submission" date="2015-07" db="EMBL/GenBank/DDBJ databases">
        <title>Whole genome sequence of Herpetosiphon geysericola DSM 7119.</title>
        <authorList>
            <person name="Hemp J."/>
            <person name="Ward L.M."/>
            <person name="Pace L.A."/>
            <person name="Fischer W.W."/>
        </authorList>
    </citation>
    <scope>NUCLEOTIDE SEQUENCE [LARGE SCALE GENOMIC DNA]</scope>
    <source>
        <strain evidence="1 2">DSM 7119</strain>
    </source>
</reference>